<reference evidence="4" key="1">
    <citation type="submission" date="2016-05" db="EMBL/GenBank/DDBJ databases">
        <authorList>
            <person name="Lavstsen T."/>
            <person name="Jespersen J.S."/>
        </authorList>
    </citation>
    <scope>NUCLEOTIDE SEQUENCE</scope>
    <source>
        <tissue evidence="4">Brain</tissue>
    </source>
</reference>
<protein>
    <submittedName>
        <fullName evidence="2">Transcript variant X1</fullName>
    </submittedName>
    <submittedName>
        <fullName evidence="3">Transcript variant X2</fullName>
    </submittedName>
</protein>
<feature type="region of interest" description="Disordered" evidence="1">
    <location>
        <begin position="505"/>
        <end position="555"/>
    </location>
</feature>
<reference evidence="4" key="2">
    <citation type="submission" date="2016-06" db="EMBL/GenBank/DDBJ databases">
        <title>The genome of a short-lived fish provides insights into sex chromosome evolution and the genetic control of aging.</title>
        <authorList>
            <person name="Reichwald K."/>
            <person name="Felder M."/>
            <person name="Petzold A."/>
            <person name="Koch P."/>
            <person name="Groth M."/>
            <person name="Platzer M."/>
        </authorList>
    </citation>
    <scope>NUCLEOTIDE SEQUENCE</scope>
    <source>
        <tissue evidence="4">Brain</tissue>
    </source>
</reference>
<dbReference type="OrthoDB" id="5877502at2759"/>
<reference evidence="2" key="3">
    <citation type="submission" date="2020-03" db="EMBL/GenBank/DDBJ databases">
        <title>Intra-Species Differences in Population Size shape Life History and Genome Evolution.</title>
        <authorList>
            <person name="Willemsen D."/>
            <person name="Cui R."/>
            <person name="Valenzano D.R."/>
        </authorList>
    </citation>
    <scope>NUCLEOTIDE SEQUENCE</scope>
    <source>
        <strain evidence="2">GRZ</strain>
        <tissue evidence="2">Whole</tissue>
    </source>
</reference>
<dbReference type="Proteomes" id="UP000822369">
    <property type="component" value="Chromosome 12"/>
</dbReference>
<evidence type="ECO:0000256" key="1">
    <source>
        <dbReference type="SAM" id="MobiDB-lite"/>
    </source>
</evidence>
<accession>A0A1A8A2L1</accession>
<organism evidence="4">
    <name type="scientific">Nothobranchius furzeri</name>
    <name type="common">Turquoise killifish</name>
    <dbReference type="NCBI Taxonomy" id="105023"/>
    <lineage>
        <taxon>Eukaryota</taxon>
        <taxon>Metazoa</taxon>
        <taxon>Chordata</taxon>
        <taxon>Craniata</taxon>
        <taxon>Vertebrata</taxon>
        <taxon>Euteleostomi</taxon>
        <taxon>Actinopterygii</taxon>
        <taxon>Neopterygii</taxon>
        <taxon>Teleostei</taxon>
        <taxon>Neoteleostei</taxon>
        <taxon>Acanthomorphata</taxon>
        <taxon>Ovalentaria</taxon>
        <taxon>Atherinomorphae</taxon>
        <taxon>Cyprinodontiformes</taxon>
        <taxon>Nothobranchiidae</taxon>
        <taxon>Nothobranchius</taxon>
    </lineage>
</organism>
<dbReference type="AlphaFoldDB" id="A0A1A8A2L1"/>
<proteinExistence type="predicted"/>
<gene>
    <name evidence="4" type="primary">Nfu_g_1_016256</name>
    <name evidence="2" type="ORF">G4P62_017438</name>
</gene>
<feature type="compositionally biased region" description="Polar residues" evidence="1">
    <location>
        <begin position="201"/>
        <end position="213"/>
    </location>
</feature>
<dbReference type="EMBL" id="JAAVVJ010000012">
    <property type="protein sequence ID" value="KAF7211267.1"/>
    <property type="molecule type" value="Genomic_DNA"/>
</dbReference>
<feature type="region of interest" description="Disordered" evidence="1">
    <location>
        <begin position="175"/>
        <end position="221"/>
    </location>
</feature>
<dbReference type="EMBL" id="HADY01010408">
    <property type="protein sequence ID" value="SBP48893.1"/>
    <property type="molecule type" value="Transcribed_RNA"/>
</dbReference>
<name>A0A1A8A2L1_NOTFU</name>
<dbReference type="EMBL" id="JAAVVJ010000012">
    <property type="protein sequence ID" value="KAF7211268.1"/>
    <property type="molecule type" value="Genomic_DNA"/>
</dbReference>
<evidence type="ECO:0000313" key="4">
    <source>
        <dbReference type="EMBL" id="SBP48893.1"/>
    </source>
</evidence>
<evidence type="ECO:0000313" key="2">
    <source>
        <dbReference type="EMBL" id="KAF7211267.1"/>
    </source>
</evidence>
<sequence>MQPEPSDKSQLFNSLKSYLNDKTRRQPYIGLRSIFECVNVGSDNRETLYLCEVCVRRVTKADIRNHIQGSRHIFSYIKTCHPHLAYKWQKDADLSMLARPLIELATVVERKEGTGEVQLFEVPDAVYQKMATESEHYAVALINVLRDRGANQGVFSEMLSLHYPVESQRVVLLTQTQPEDTKPHKVSAQNEGLRRPPAPHTKNTQTSSKNSRSSVEDFSGGTPPIGLSRVVGFKSECGRLQCFLCHCCRVRSSTRDITDHLTSSSHLFNYLMETHPSLLEGMSENSEANFHLLPSLAHKVEQLEGGGQMEIVNVPESFCKQLSGKSYHWCLTMQSSGWVDLNVPVKKEAVKGVAKPAESRINTIAVVRRAKKKKRRRKGEINTVFSIRMPVHKGAVLVERTSFNQGDLHGLPASSLSHPGPVSRADCETLEINQEEIPSEVDGSPLKQQVEEDYGGFAAEEQIKVTISQDTSENFPPFVESEYDGRGSEERSGHNGYGDWINEGAWSERPLPPEHHGNGWSDSHYGREWGDPGLQSGLKQPRHEAGNGNTHSGSFERYGRQQHQTAWAGCGPRPGSPRRNPDLSGEVESFIETARTNVQTYSGGAPSQSGSISEPSFISWIPLDYSRYQTAPQDYTTPYADHHISQINQVCTFYCNHHQTGYDTTSIHHPAGPVSGSGYGEAAGWSSMHPNAFIQPGVYGPGSDVYFRAGIPY</sequence>
<dbReference type="KEGG" id="nfu:107394810"/>
<evidence type="ECO:0000313" key="3">
    <source>
        <dbReference type="EMBL" id="KAF7211268.1"/>
    </source>
</evidence>